<dbReference type="PROSITE" id="PS00409">
    <property type="entry name" value="PROKAR_NTER_METHYL"/>
    <property type="match status" value="1"/>
</dbReference>
<organism evidence="2 3">
    <name type="scientific">Marinobacterium iners DSM 11526</name>
    <dbReference type="NCBI Taxonomy" id="1122198"/>
    <lineage>
        <taxon>Bacteria</taxon>
        <taxon>Pseudomonadati</taxon>
        <taxon>Pseudomonadota</taxon>
        <taxon>Gammaproteobacteria</taxon>
        <taxon>Oceanospirillales</taxon>
        <taxon>Oceanospirillaceae</taxon>
        <taxon>Marinobacterium</taxon>
    </lineage>
</organism>
<dbReference type="STRING" id="1122198.SAMN02745729_10463"/>
<gene>
    <name evidence="2" type="ORF">SAMN02745729_10463</name>
</gene>
<feature type="transmembrane region" description="Helical" evidence="1">
    <location>
        <begin position="20"/>
        <end position="39"/>
    </location>
</feature>
<evidence type="ECO:0000313" key="3">
    <source>
        <dbReference type="Proteomes" id="UP000242469"/>
    </source>
</evidence>
<sequence length="342" mass="36392">MQHKPLKQSKVQAGMSLVELMIALVIGLLILMGVLTVYLSGARTAATTEALSRVQESGRFGVFFLSRDIRQAGFKSACQGEVNNLLDEGNAAYDDTLFDLNDPVFGWDDSAGTLAATLPEYVRGDVLMLKSASTVSGVTANGNTPANAGNINLTTASGVESGQVVFVGNSQSCDIFQNTSQPTASNLNRAGGNVSPGNKNFNANTNQFSQAYDESMQIFLFQSTAYYIGNGIDGQPALRRASFNTGAAVDEELVNGIEDMQLLYGEDTDGDRTADRYVAAGAVADWDDVVAVQVNLLASSLSTNVIDEVQALPVPWDALADPGDGRLRRVFTTNVGIRNRLP</sequence>
<dbReference type="AlphaFoldDB" id="A0A1H4BTR1"/>
<dbReference type="Pfam" id="PF07963">
    <property type="entry name" value="N_methyl"/>
    <property type="match status" value="1"/>
</dbReference>
<protein>
    <submittedName>
        <fullName evidence="2">Type IV pilus assembly protein PilW</fullName>
    </submittedName>
</protein>
<dbReference type="EMBL" id="FNRJ01000004">
    <property type="protein sequence ID" value="SEA51566.1"/>
    <property type="molecule type" value="Genomic_DNA"/>
</dbReference>
<evidence type="ECO:0000256" key="1">
    <source>
        <dbReference type="SAM" id="Phobius"/>
    </source>
</evidence>
<dbReference type="RefSeq" id="WP_091824721.1">
    <property type="nucleotide sequence ID" value="NZ_FNRJ01000004.1"/>
</dbReference>
<dbReference type="InterPro" id="IPR032092">
    <property type="entry name" value="PilW"/>
</dbReference>
<proteinExistence type="predicted"/>
<dbReference type="GO" id="GO:0043683">
    <property type="term" value="P:type IV pilus assembly"/>
    <property type="evidence" value="ECO:0007669"/>
    <property type="project" value="InterPro"/>
</dbReference>
<dbReference type="Pfam" id="PF16074">
    <property type="entry name" value="PilW"/>
    <property type="match status" value="1"/>
</dbReference>
<evidence type="ECO:0000313" key="2">
    <source>
        <dbReference type="EMBL" id="SEA51566.1"/>
    </source>
</evidence>
<reference evidence="3" key="1">
    <citation type="submission" date="2016-10" db="EMBL/GenBank/DDBJ databases">
        <authorList>
            <person name="Varghese N."/>
            <person name="Submissions S."/>
        </authorList>
    </citation>
    <scope>NUCLEOTIDE SEQUENCE [LARGE SCALE GENOMIC DNA]</scope>
    <source>
        <strain evidence="3">DSM 11526</strain>
    </source>
</reference>
<keyword evidence="1" id="KW-1133">Transmembrane helix</keyword>
<keyword evidence="1" id="KW-0472">Membrane</keyword>
<dbReference type="InterPro" id="IPR012902">
    <property type="entry name" value="N_methyl_site"/>
</dbReference>
<dbReference type="Proteomes" id="UP000242469">
    <property type="component" value="Unassembled WGS sequence"/>
</dbReference>
<dbReference type="NCBIfam" id="TIGR02532">
    <property type="entry name" value="IV_pilin_GFxxxE"/>
    <property type="match status" value="1"/>
</dbReference>
<keyword evidence="3" id="KW-1185">Reference proteome</keyword>
<accession>A0A1H4BTR1</accession>
<keyword evidence="1" id="KW-0812">Transmembrane</keyword>
<name>A0A1H4BTR1_9GAMM</name>
<dbReference type="OrthoDB" id="5296662at2"/>